<evidence type="ECO:0000313" key="5">
    <source>
        <dbReference type="EMBL" id="KAK8145922.1"/>
    </source>
</evidence>
<comment type="caution">
    <text evidence="5">The sequence shown here is derived from an EMBL/GenBank/DDBJ whole genome shotgun (WGS) entry which is preliminary data.</text>
</comment>
<keyword evidence="2" id="KW-0012">Acyltransferase</keyword>
<feature type="domain" description="N-acetyltransferase" evidence="4">
    <location>
        <begin position="54"/>
        <end position="189"/>
    </location>
</feature>
<keyword evidence="1" id="KW-0808">Transferase</keyword>
<feature type="compositionally biased region" description="Acidic residues" evidence="3">
    <location>
        <begin position="73"/>
        <end position="97"/>
    </location>
</feature>
<sequence length="208" mass="23225">MTAKTPQNTTTPMASIRRAQPCEAALLTDLALAAKAYWGYSPAFLASARPELTITAADISQHEIHVATLPLNSDDDDDDDRSPSIEEEEEEEEEEKEEKEVVGVFRLTPLQDRRRCDAELSYLWIRPSRIRQGLGRLLWEHAVRRAAALGLARFSLDADPHAEAFYVKMGADRCVDNAPSKSVPGRTLPRFEVHVQRVLAAMKGENEA</sequence>
<dbReference type="Gene3D" id="3.40.630.30">
    <property type="match status" value="1"/>
</dbReference>
<evidence type="ECO:0000256" key="1">
    <source>
        <dbReference type="ARBA" id="ARBA00022679"/>
    </source>
</evidence>
<evidence type="ECO:0000259" key="4">
    <source>
        <dbReference type="PROSITE" id="PS51186"/>
    </source>
</evidence>
<dbReference type="PANTHER" id="PTHR43877">
    <property type="entry name" value="AMINOALKYLPHOSPHONATE N-ACETYLTRANSFERASE-RELATED-RELATED"/>
    <property type="match status" value="1"/>
</dbReference>
<dbReference type="Pfam" id="PF00583">
    <property type="entry name" value="Acetyltransf_1"/>
    <property type="match status" value="1"/>
</dbReference>
<evidence type="ECO:0000313" key="6">
    <source>
        <dbReference type="Proteomes" id="UP001397290"/>
    </source>
</evidence>
<dbReference type="AlphaFoldDB" id="A0AAW0RUG5"/>
<dbReference type="PROSITE" id="PS51186">
    <property type="entry name" value="GNAT"/>
    <property type="match status" value="1"/>
</dbReference>
<evidence type="ECO:0000256" key="2">
    <source>
        <dbReference type="ARBA" id="ARBA00023315"/>
    </source>
</evidence>
<dbReference type="CDD" id="cd04301">
    <property type="entry name" value="NAT_SF"/>
    <property type="match status" value="1"/>
</dbReference>
<feature type="region of interest" description="Disordered" evidence="3">
    <location>
        <begin position="68"/>
        <end position="100"/>
    </location>
</feature>
<dbReference type="GO" id="GO:0016747">
    <property type="term" value="F:acyltransferase activity, transferring groups other than amino-acyl groups"/>
    <property type="evidence" value="ECO:0007669"/>
    <property type="project" value="InterPro"/>
</dbReference>
<organism evidence="5 6">
    <name type="scientific">Beauveria asiatica</name>
    <dbReference type="NCBI Taxonomy" id="1069075"/>
    <lineage>
        <taxon>Eukaryota</taxon>
        <taxon>Fungi</taxon>
        <taxon>Dikarya</taxon>
        <taxon>Ascomycota</taxon>
        <taxon>Pezizomycotina</taxon>
        <taxon>Sordariomycetes</taxon>
        <taxon>Hypocreomycetidae</taxon>
        <taxon>Hypocreales</taxon>
        <taxon>Cordycipitaceae</taxon>
        <taxon>Beauveria</taxon>
    </lineage>
</organism>
<dbReference type="InterPro" id="IPR016181">
    <property type="entry name" value="Acyl_CoA_acyltransferase"/>
</dbReference>
<dbReference type="SUPFAM" id="SSF55729">
    <property type="entry name" value="Acyl-CoA N-acyltransferases (Nat)"/>
    <property type="match status" value="1"/>
</dbReference>
<name>A0AAW0RUG5_9HYPO</name>
<evidence type="ECO:0000256" key="3">
    <source>
        <dbReference type="SAM" id="MobiDB-lite"/>
    </source>
</evidence>
<dbReference type="PANTHER" id="PTHR43877:SF5">
    <property type="entry name" value="BLL8307 PROTEIN"/>
    <property type="match status" value="1"/>
</dbReference>
<dbReference type="InterPro" id="IPR050832">
    <property type="entry name" value="Bact_Acetyltransf"/>
</dbReference>
<gene>
    <name evidence="5" type="ORF">G3M48_003837</name>
</gene>
<accession>A0AAW0RUG5</accession>
<protein>
    <recommendedName>
        <fullName evidence="4">N-acetyltransferase domain-containing protein</fullName>
    </recommendedName>
</protein>
<dbReference type="Proteomes" id="UP001397290">
    <property type="component" value="Unassembled WGS sequence"/>
</dbReference>
<proteinExistence type="predicted"/>
<keyword evidence="6" id="KW-1185">Reference proteome</keyword>
<dbReference type="InterPro" id="IPR000182">
    <property type="entry name" value="GNAT_dom"/>
</dbReference>
<dbReference type="EMBL" id="JAAHCF010000247">
    <property type="protein sequence ID" value="KAK8145922.1"/>
    <property type="molecule type" value="Genomic_DNA"/>
</dbReference>
<reference evidence="5 6" key="1">
    <citation type="submission" date="2020-02" db="EMBL/GenBank/DDBJ databases">
        <title>Comparative genomics of the hypocrealean fungal genus Beauvera.</title>
        <authorList>
            <person name="Showalter D.N."/>
            <person name="Bushley K.E."/>
            <person name="Rehner S.A."/>
        </authorList>
    </citation>
    <scope>NUCLEOTIDE SEQUENCE [LARGE SCALE GENOMIC DNA]</scope>
    <source>
        <strain evidence="5 6">ARSEF4384</strain>
    </source>
</reference>